<comment type="caution">
    <text evidence="4">The sequence shown here is derived from an EMBL/GenBank/DDBJ whole genome shotgun (WGS) entry which is preliminary data.</text>
</comment>
<dbReference type="SMART" id="SM00287">
    <property type="entry name" value="SH3b"/>
    <property type="match status" value="1"/>
</dbReference>
<dbReference type="AlphaFoldDB" id="A0AAE3DS06"/>
<dbReference type="PROSITE" id="PS51781">
    <property type="entry name" value="SH3B"/>
    <property type="match status" value="1"/>
</dbReference>
<feature type="compositionally biased region" description="Acidic residues" evidence="1">
    <location>
        <begin position="86"/>
        <end position="101"/>
    </location>
</feature>
<dbReference type="Proteomes" id="UP001197875">
    <property type="component" value="Unassembled WGS sequence"/>
</dbReference>
<name>A0AAE3DS06_9FIRM</name>
<feature type="domain" description="SH3b" evidence="3">
    <location>
        <begin position="165"/>
        <end position="227"/>
    </location>
</feature>
<sequence>MKRQAVKAMLGLAVVSVLGMTAPAVSAAETETETETVSTELETETEETEAETEAAPDVEVKKDGETIVTLKNESGYVVKEAVVGAAEEETETAETETEAESEGTVTGLTLTGEDGEVHVFADADVTAMTDPVLVKDNGFLYIEYKNAEGKDKEAAETADEVEFDKEVTMYVVNDVYVRAEANGDSEALAVASLGQEVTVTGAAPKWYKVVMGETTGYIARSFLSKDKESADAAVKAEEAAQAQAAAEAQAAAAAAQQAASQASSGQSAAAPQGKYEVSRQAYDDCDGSGHGYYEIIYSDGSTAREEY</sequence>
<gene>
    <name evidence="4" type="ORF">LKD71_05535</name>
</gene>
<dbReference type="RefSeq" id="WP_227614662.1">
    <property type="nucleotide sequence ID" value="NZ_JAJEPR010000006.1"/>
</dbReference>
<evidence type="ECO:0000313" key="5">
    <source>
        <dbReference type="Proteomes" id="UP001197875"/>
    </source>
</evidence>
<proteinExistence type="predicted"/>
<feature type="region of interest" description="Disordered" evidence="1">
    <location>
        <begin position="86"/>
        <end position="105"/>
    </location>
</feature>
<feature type="chain" id="PRO_5041921538" evidence="2">
    <location>
        <begin position="28"/>
        <end position="307"/>
    </location>
</feature>
<dbReference type="Pfam" id="PF08239">
    <property type="entry name" value="SH3_3"/>
    <property type="match status" value="1"/>
</dbReference>
<reference evidence="4 5" key="1">
    <citation type="submission" date="2021-10" db="EMBL/GenBank/DDBJ databases">
        <title>Anaerobic single-cell dispensing facilitates the cultivation of human gut bacteria.</title>
        <authorList>
            <person name="Afrizal A."/>
        </authorList>
    </citation>
    <scope>NUCLEOTIDE SEQUENCE [LARGE SCALE GENOMIC DNA]</scope>
    <source>
        <strain evidence="4 5">CLA-AA-H277</strain>
    </source>
</reference>
<dbReference type="EMBL" id="JAJEPR010000006">
    <property type="protein sequence ID" value="MCC2189279.1"/>
    <property type="molecule type" value="Genomic_DNA"/>
</dbReference>
<evidence type="ECO:0000313" key="4">
    <source>
        <dbReference type="EMBL" id="MCC2189279.1"/>
    </source>
</evidence>
<keyword evidence="2" id="KW-0732">Signal</keyword>
<protein>
    <submittedName>
        <fullName evidence="4">SH3 domain-containing protein</fullName>
    </submittedName>
</protein>
<evidence type="ECO:0000259" key="3">
    <source>
        <dbReference type="PROSITE" id="PS51781"/>
    </source>
</evidence>
<evidence type="ECO:0000256" key="1">
    <source>
        <dbReference type="SAM" id="MobiDB-lite"/>
    </source>
</evidence>
<feature type="compositionally biased region" description="Acidic residues" evidence="1">
    <location>
        <begin position="41"/>
        <end position="55"/>
    </location>
</feature>
<dbReference type="InterPro" id="IPR003646">
    <property type="entry name" value="SH3-like_bac-type"/>
</dbReference>
<keyword evidence="5" id="KW-1185">Reference proteome</keyword>
<feature type="signal peptide" evidence="2">
    <location>
        <begin position="1"/>
        <end position="27"/>
    </location>
</feature>
<feature type="compositionally biased region" description="Low complexity" evidence="1">
    <location>
        <begin position="25"/>
        <end position="40"/>
    </location>
</feature>
<dbReference type="Gene3D" id="2.30.30.40">
    <property type="entry name" value="SH3 Domains"/>
    <property type="match status" value="1"/>
</dbReference>
<organism evidence="4 5">
    <name type="scientific">Fusicatenibacter faecihominis</name>
    <dbReference type="NCBI Taxonomy" id="2881276"/>
    <lineage>
        <taxon>Bacteria</taxon>
        <taxon>Bacillati</taxon>
        <taxon>Bacillota</taxon>
        <taxon>Clostridia</taxon>
        <taxon>Lachnospirales</taxon>
        <taxon>Lachnospiraceae</taxon>
        <taxon>Fusicatenibacter</taxon>
    </lineage>
</organism>
<accession>A0AAE3DS06</accession>
<feature type="region of interest" description="Disordered" evidence="1">
    <location>
        <begin position="25"/>
        <end position="55"/>
    </location>
</feature>
<evidence type="ECO:0000256" key="2">
    <source>
        <dbReference type="SAM" id="SignalP"/>
    </source>
</evidence>